<dbReference type="InterPro" id="IPR023631">
    <property type="entry name" value="Amidase_dom"/>
</dbReference>
<dbReference type="InterPro" id="IPR036928">
    <property type="entry name" value="AS_sf"/>
</dbReference>
<organism evidence="2 3">
    <name type="scientific">Romanomermis culicivorax</name>
    <name type="common">Nematode worm</name>
    <dbReference type="NCBI Taxonomy" id="13658"/>
    <lineage>
        <taxon>Eukaryota</taxon>
        <taxon>Metazoa</taxon>
        <taxon>Ecdysozoa</taxon>
        <taxon>Nematoda</taxon>
        <taxon>Enoplea</taxon>
        <taxon>Dorylaimia</taxon>
        <taxon>Mermithida</taxon>
        <taxon>Mermithoidea</taxon>
        <taxon>Mermithidae</taxon>
        <taxon>Romanomermis</taxon>
    </lineage>
</organism>
<name>A0A915K2X6_ROMCU</name>
<dbReference type="Proteomes" id="UP000887565">
    <property type="component" value="Unplaced"/>
</dbReference>
<dbReference type="AlphaFoldDB" id="A0A915K2X6"/>
<reference evidence="3" key="1">
    <citation type="submission" date="2022-11" db="UniProtKB">
        <authorList>
            <consortium name="WormBaseParasite"/>
        </authorList>
    </citation>
    <scope>IDENTIFICATION</scope>
</reference>
<dbReference type="GO" id="GO:0004040">
    <property type="term" value="F:amidase activity"/>
    <property type="evidence" value="ECO:0007669"/>
    <property type="project" value="TreeGrafter"/>
</dbReference>
<dbReference type="WBParaSite" id="nRc.2.0.1.t32556-RA">
    <property type="protein sequence ID" value="nRc.2.0.1.t32556-RA"/>
    <property type="gene ID" value="nRc.2.0.1.g32556"/>
</dbReference>
<dbReference type="GO" id="GO:0017064">
    <property type="term" value="F:fatty acid amide hydrolase activity"/>
    <property type="evidence" value="ECO:0007669"/>
    <property type="project" value="TreeGrafter"/>
</dbReference>
<dbReference type="PANTHER" id="PTHR45847:SF10">
    <property type="entry name" value="FATTY ACID AMIDE HYDROLASE 1"/>
    <property type="match status" value="1"/>
</dbReference>
<dbReference type="Gene3D" id="3.90.1300.10">
    <property type="entry name" value="Amidase signature (AS) domain"/>
    <property type="match status" value="1"/>
</dbReference>
<sequence length="200" mass="22777">MQHYLETIDREFCEKTHFEGWFNDPLVNHPTIKFAKVESKNDYFNLCDQFLAYRENFARVLKSAGIDCLICPVSAFTAPPLDQPPLLHCWGWNYCALYNFLDYPAGVVPMNLVNEGDEAELAQFGRGDGVTGYRNDDRKAEDQVLVDAVVKLSAGCRGLPVGVQVAGLRFRDEICLRIMNELESSAKFDRFSLIDKRLKK</sequence>
<dbReference type="Pfam" id="PF01425">
    <property type="entry name" value="Amidase"/>
    <property type="match status" value="1"/>
</dbReference>
<keyword evidence="2" id="KW-1185">Reference proteome</keyword>
<evidence type="ECO:0000259" key="1">
    <source>
        <dbReference type="Pfam" id="PF01425"/>
    </source>
</evidence>
<proteinExistence type="predicted"/>
<dbReference type="InterPro" id="IPR052096">
    <property type="entry name" value="Endocannabinoid_amidase"/>
</dbReference>
<dbReference type="OMA" id="CELEDCY"/>
<evidence type="ECO:0000313" key="3">
    <source>
        <dbReference type="WBParaSite" id="nRc.2.0.1.t32556-RA"/>
    </source>
</evidence>
<dbReference type="PANTHER" id="PTHR45847">
    <property type="entry name" value="FATTY ACID AMIDE HYDROLASE"/>
    <property type="match status" value="1"/>
</dbReference>
<feature type="domain" description="Amidase" evidence="1">
    <location>
        <begin position="29"/>
        <end position="176"/>
    </location>
</feature>
<accession>A0A915K2X6</accession>
<evidence type="ECO:0000313" key="2">
    <source>
        <dbReference type="Proteomes" id="UP000887565"/>
    </source>
</evidence>
<dbReference type="GO" id="GO:0009062">
    <property type="term" value="P:fatty acid catabolic process"/>
    <property type="evidence" value="ECO:0007669"/>
    <property type="project" value="TreeGrafter"/>
</dbReference>
<protein>
    <submittedName>
        <fullName evidence="3">Amidase domain-containing protein</fullName>
    </submittedName>
</protein>
<dbReference type="SUPFAM" id="SSF75304">
    <property type="entry name" value="Amidase signature (AS) enzymes"/>
    <property type="match status" value="1"/>
</dbReference>